<keyword evidence="4 13" id="KW-0963">Cytoplasm</keyword>
<dbReference type="GO" id="GO:0000287">
    <property type="term" value="F:magnesium ion binding"/>
    <property type="evidence" value="ECO:0007669"/>
    <property type="project" value="UniProtKB-UniRule"/>
</dbReference>
<feature type="binding site" evidence="13">
    <location>
        <position position="261"/>
    </location>
    <ligand>
        <name>Mg(2+)</name>
        <dbReference type="ChEBI" id="CHEBI:18420"/>
        <note>shared with beta subunit</note>
    </ligand>
</feature>
<evidence type="ECO:0000256" key="9">
    <source>
        <dbReference type="ARBA" id="ARBA00022842"/>
    </source>
</evidence>
<feature type="domain" description="Aminoacyl-transfer RNA synthetases class-II family profile" evidence="14">
    <location>
        <begin position="124"/>
        <end position="337"/>
    </location>
</feature>
<dbReference type="NCBIfam" id="TIGR00468">
    <property type="entry name" value="pheS"/>
    <property type="match status" value="1"/>
</dbReference>
<dbReference type="GO" id="GO:0005737">
    <property type="term" value="C:cytoplasm"/>
    <property type="evidence" value="ECO:0007669"/>
    <property type="project" value="UniProtKB-SubCell"/>
</dbReference>
<comment type="subcellular location">
    <subcellularLocation>
        <location evidence="1 13">Cytoplasm</location>
    </subcellularLocation>
</comment>
<dbReference type="PANTHER" id="PTHR11538:SF41">
    <property type="entry name" value="PHENYLALANINE--TRNA LIGASE, MITOCHONDRIAL"/>
    <property type="match status" value="1"/>
</dbReference>
<evidence type="ECO:0000256" key="8">
    <source>
        <dbReference type="ARBA" id="ARBA00022840"/>
    </source>
</evidence>
<gene>
    <name evidence="13 15" type="primary">pheS</name>
    <name evidence="15" type="ORF">GCWU000323_02059</name>
</gene>
<comment type="subunit">
    <text evidence="3 13">Tetramer of two alpha and two beta subunits.</text>
</comment>
<dbReference type="InterPro" id="IPR010978">
    <property type="entry name" value="tRNA-bd_arm"/>
</dbReference>
<dbReference type="Pfam" id="PF02912">
    <property type="entry name" value="Phe_tRNA-synt_N"/>
    <property type="match status" value="1"/>
</dbReference>
<evidence type="ECO:0000256" key="13">
    <source>
        <dbReference type="HAMAP-Rule" id="MF_00281"/>
    </source>
</evidence>
<evidence type="ECO:0000313" key="15">
    <source>
        <dbReference type="EMBL" id="EEX73916.1"/>
    </source>
</evidence>
<dbReference type="SUPFAM" id="SSF46589">
    <property type="entry name" value="tRNA-binding arm"/>
    <property type="match status" value="1"/>
</dbReference>
<dbReference type="PROSITE" id="PS50862">
    <property type="entry name" value="AA_TRNA_LIGASE_II"/>
    <property type="match status" value="1"/>
</dbReference>
<dbReference type="InterPro" id="IPR004188">
    <property type="entry name" value="Phe-tRNA_ligase_II_N"/>
</dbReference>
<evidence type="ECO:0000256" key="2">
    <source>
        <dbReference type="ARBA" id="ARBA00010207"/>
    </source>
</evidence>
<name>C9MZT9_9FUSO</name>
<dbReference type="InterPro" id="IPR006195">
    <property type="entry name" value="aa-tRNA-synth_II"/>
</dbReference>
<evidence type="ECO:0000256" key="1">
    <source>
        <dbReference type="ARBA" id="ARBA00004496"/>
    </source>
</evidence>
<dbReference type="Pfam" id="PF01409">
    <property type="entry name" value="tRNA-synt_2d"/>
    <property type="match status" value="1"/>
</dbReference>
<accession>C9MZT9</accession>
<dbReference type="FunFam" id="3.30.930.10:FF:000003">
    <property type="entry name" value="Phenylalanine--tRNA ligase alpha subunit"/>
    <property type="match status" value="1"/>
</dbReference>
<dbReference type="Proteomes" id="UP000006233">
    <property type="component" value="Unassembled WGS sequence"/>
</dbReference>
<dbReference type="InterPro" id="IPR022911">
    <property type="entry name" value="Phe_tRNA_ligase_alpha1_bac"/>
</dbReference>
<keyword evidence="9 13" id="KW-0460">Magnesium</keyword>
<evidence type="ECO:0000256" key="10">
    <source>
        <dbReference type="ARBA" id="ARBA00022917"/>
    </source>
</evidence>
<dbReference type="AlphaFoldDB" id="C9MZT9"/>
<dbReference type="SUPFAM" id="SSF55681">
    <property type="entry name" value="Class II aaRS and biotin synthetases"/>
    <property type="match status" value="1"/>
</dbReference>
<dbReference type="InterPro" id="IPR004529">
    <property type="entry name" value="Phe-tRNA-synth_IIc_asu"/>
</dbReference>
<evidence type="ECO:0000256" key="7">
    <source>
        <dbReference type="ARBA" id="ARBA00022741"/>
    </source>
</evidence>
<dbReference type="GO" id="GO:0004826">
    <property type="term" value="F:phenylalanine-tRNA ligase activity"/>
    <property type="evidence" value="ECO:0007669"/>
    <property type="project" value="UniProtKB-UniRule"/>
</dbReference>
<evidence type="ECO:0000256" key="3">
    <source>
        <dbReference type="ARBA" id="ARBA00011209"/>
    </source>
</evidence>
<dbReference type="GO" id="GO:0005524">
    <property type="term" value="F:ATP binding"/>
    <property type="evidence" value="ECO:0007669"/>
    <property type="project" value="UniProtKB-UniRule"/>
</dbReference>
<dbReference type="GO" id="GO:0000049">
    <property type="term" value="F:tRNA binding"/>
    <property type="evidence" value="ECO:0007669"/>
    <property type="project" value="InterPro"/>
</dbReference>
<dbReference type="CDD" id="cd00496">
    <property type="entry name" value="PheRS_alpha_core"/>
    <property type="match status" value="1"/>
</dbReference>
<keyword evidence="11 13" id="KW-0030">Aminoacyl-tRNA synthetase</keyword>
<keyword evidence="6 13" id="KW-0479">Metal-binding</keyword>
<reference evidence="15 16" key="1">
    <citation type="submission" date="2009-09" db="EMBL/GenBank/DDBJ databases">
        <authorList>
            <person name="Weinstock G."/>
            <person name="Sodergren E."/>
            <person name="Clifton S."/>
            <person name="Fulton L."/>
            <person name="Fulton B."/>
            <person name="Courtney L."/>
            <person name="Fronick C."/>
            <person name="Harrison M."/>
            <person name="Strong C."/>
            <person name="Farmer C."/>
            <person name="Delahaunty K."/>
            <person name="Markovic C."/>
            <person name="Hall O."/>
            <person name="Minx P."/>
            <person name="Tomlinson C."/>
            <person name="Mitreva M."/>
            <person name="Nelson J."/>
            <person name="Hou S."/>
            <person name="Wollam A."/>
            <person name="Pepin K.H."/>
            <person name="Johnson M."/>
            <person name="Bhonagiri V."/>
            <person name="Nash W.E."/>
            <person name="Warren W."/>
            <person name="Chinwalla A."/>
            <person name="Mardis E.R."/>
            <person name="Wilson R.K."/>
        </authorList>
    </citation>
    <scope>NUCLEOTIDE SEQUENCE [LARGE SCALE GENOMIC DNA]</scope>
    <source>
        <strain evidence="15 16">F0254</strain>
    </source>
</reference>
<protein>
    <recommendedName>
        <fullName evidence="13">Phenylalanine--tRNA ligase alpha subunit</fullName>
        <ecNumber evidence="13">6.1.1.20</ecNumber>
    </recommendedName>
    <alternativeName>
        <fullName evidence="13">Phenylalanyl-tRNA synthetase alpha subunit</fullName>
        <shortName evidence="13">PheRS</shortName>
    </alternativeName>
</protein>
<sequence length="346" mass="39407">MKQTGGKMLDKLAHLKEEVLAKLKEVENLEELNDLRVKILGKKGEFTAVMKGMADIAAEKRAEFGKVTNEIKNVLQNRFEEVNTDLKEIAKQQRLKNETIDVTLPGRKANVGSLHPLTKTVMEIKDIVSTMGFDIVDGPEVEYVKYNFDALNIPKTHPSREISDTFYIEEENVVLRTQTSGMQIRYMEDRKPPFRMISIGKVYRPDYDVSHTPMFHQMEGLMVGEDVSFANFKAILENIVKKIFGEDRKVRFRPHFFPFTEPSAEMDVECGVCKGAGCRVCKGTGWLEILGSGMVNPKVLEGVGIDPKKYQGFAFGLGLERITMLKYGIDDLRAFFENDERFLNQF</sequence>
<evidence type="ECO:0000256" key="12">
    <source>
        <dbReference type="ARBA" id="ARBA00049255"/>
    </source>
</evidence>
<dbReference type="InterPro" id="IPR045864">
    <property type="entry name" value="aa-tRNA-synth_II/BPL/LPL"/>
</dbReference>
<dbReference type="InterPro" id="IPR002319">
    <property type="entry name" value="Phenylalanyl-tRNA_Synthase"/>
</dbReference>
<comment type="similarity">
    <text evidence="2 13">Belongs to the class-II aminoacyl-tRNA synthetase family. Phe-tRNA synthetase alpha subunit type 1 subfamily.</text>
</comment>
<dbReference type="GO" id="GO:0006432">
    <property type="term" value="P:phenylalanyl-tRNA aminoacylation"/>
    <property type="evidence" value="ECO:0007669"/>
    <property type="project" value="UniProtKB-UniRule"/>
</dbReference>
<keyword evidence="10 13" id="KW-0648">Protein biosynthesis</keyword>
<dbReference type="HAMAP" id="MF_00281">
    <property type="entry name" value="Phe_tRNA_synth_alpha1"/>
    <property type="match status" value="1"/>
</dbReference>
<evidence type="ECO:0000256" key="4">
    <source>
        <dbReference type="ARBA" id="ARBA00022490"/>
    </source>
</evidence>
<evidence type="ECO:0000256" key="5">
    <source>
        <dbReference type="ARBA" id="ARBA00022598"/>
    </source>
</evidence>
<organism evidence="15 16">
    <name type="scientific">Leptotrichia hofstadii F0254</name>
    <dbReference type="NCBI Taxonomy" id="634994"/>
    <lineage>
        <taxon>Bacteria</taxon>
        <taxon>Fusobacteriati</taxon>
        <taxon>Fusobacteriota</taxon>
        <taxon>Fusobacteriia</taxon>
        <taxon>Fusobacteriales</taxon>
        <taxon>Leptotrichiaceae</taxon>
        <taxon>Leptotrichia</taxon>
    </lineage>
</organism>
<dbReference type="HOGENOM" id="CLU_025086_0_1_0"/>
<dbReference type="eggNOG" id="COG0016">
    <property type="taxonomic scope" value="Bacteria"/>
</dbReference>
<evidence type="ECO:0000256" key="6">
    <source>
        <dbReference type="ARBA" id="ARBA00022723"/>
    </source>
</evidence>
<keyword evidence="7 13" id="KW-0547">Nucleotide-binding</keyword>
<dbReference type="PANTHER" id="PTHR11538">
    <property type="entry name" value="PHENYLALANYL-TRNA SYNTHETASE"/>
    <property type="match status" value="1"/>
</dbReference>
<dbReference type="EMBL" id="ACVB02000024">
    <property type="protein sequence ID" value="EEX73916.1"/>
    <property type="molecule type" value="Genomic_DNA"/>
</dbReference>
<comment type="catalytic activity">
    <reaction evidence="12 13">
        <text>tRNA(Phe) + L-phenylalanine + ATP = L-phenylalanyl-tRNA(Phe) + AMP + diphosphate + H(+)</text>
        <dbReference type="Rhea" id="RHEA:19413"/>
        <dbReference type="Rhea" id="RHEA-COMP:9668"/>
        <dbReference type="Rhea" id="RHEA-COMP:9699"/>
        <dbReference type="ChEBI" id="CHEBI:15378"/>
        <dbReference type="ChEBI" id="CHEBI:30616"/>
        <dbReference type="ChEBI" id="CHEBI:33019"/>
        <dbReference type="ChEBI" id="CHEBI:58095"/>
        <dbReference type="ChEBI" id="CHEBI:78442"/>
        <dbReference type="ChEBI" id="CHEBI:78531"/>
        <dbReference type="ChEBI" id="CHEBI:456215"/>
        <dbReference type="EC" id="6.1.1.20"/>
    </reaction>
</comment>
<keyword evidence="8 13" id="KW-0067">ATP-binding</keyword>
<dbReference type="Gene3D" id="3.30.930.10">
    <property type="entry name" value="Bira Bifunctional Protein, Domain 2"/>
    <property type="match status" value="1"/>
</dbReference>
<comment type="caution">
    <text evidence="15">The sequence shown here is derived from an EMBL/GenBank/DDBJ whole genome shotgun (WGS) entry which is preliminary data.</text>
</comment>
<dbReference type="EC" id="6.1.1.20" evidence="13"/>
<evidence type="ECO:0000313" key="16">
    <source>
        <dbReference type="Proteomes" id="UP000006233"/>
    </source>
</evidence>
<comment type="cofactor">
    <cofactor evidence="13">
        <name>Mg(2+)</name>
        <dbReference type="ChEBI" id="CHEBI:18420"/>
    </cofactor>
    <text evidence="13">Binds 2 magnesium ions per tetramer.</text>
</comment>
<dbReference type="STRING" id="634994.GCWU000323_02059"/>
<evidence type="ECO:0000259" key="14">
    <source>
        <dbReference type="PROSITE" id="PS50862"/>
    </source>
</evidence>
<evidence type="ECO:0000256" key="11">
    <source>
        <dbReference type="ARBA" id="ARBA00023146"/>
    </source>
</evidence>
<proteinExistence type="inferred from homology"/>
<keyword evidence="5 13" id="KW-0436">Ligase</keyword>